<dbReference type="InterPro" id="IPR010852">
    <property type="entry name" value="ABATE"/>
</dbReference>
<dbReference type="EMBL" id="BKBA01000011">
    <property type="protein sequence ID" value="GEQ14798.1"/>
    <property type="molecule type" value="Genomic_DNA"/>
</dbReference>
<accession>A0A512T3K4</accession>
<feature type="domain" description="Zinc finger CGNR" evidence="1">
    <location>
        <begin position="146"/>
        <end position="187"/>
    </location>
</feature>
<gene>
    <name evidence="2" type="ORF">KLO01_28450</name>
</gene>
<evidence type="ECO:0000313" key="2">
    <source>
        <dbReference type="EMBL" id="GEQ14798.1"/>
    </source>
</evidence>
<evidence type="ECO:0000313" key="3">
    <source>
        <dbReference type="Proteomes" id="UP000321793"/>
    </source>
</evidence>
<dbReference type="InterPro" id="IPR021005">
    <property type="entry name" value="Znf_CGNR"/>
</dbReference>
<dbReference type="AlphaFoldDB" id="A0A512T3K4"/>
<dbReference type="InterPro" id="IPR023286">
    <property type="entry name" value="ABATE_dom_sf"/>
</dbReference>
<comment type="caution">
    <text evidence="2">The sequence shown here is derived from an EMBL/GenBank/DDBJ whole genome shotgun (WGS) entry which is preliminary data.</text>
</comment>
<dbReference type="SUPFAM" id="SSF160904">
    <property type="entry name" value="Jann2411-like"/>
    <property type="match status" value="1"/>
</dbReference>
<organism evidence="2 3">
    <name type="scientific">Knoellia locipacati</name>
    <dbReference type="NCBI Taxonomy" id="882824"/>
    <lineage>
        <taxon>Bacteria</taxon>
        <taxon>Bacillati</taxon>
        <taxon>Actinomycetota</taxon>
        <taxon>Actinomycetes</taxon>
        <taxon>Micrococcales</taxon>
        <taxon>Intrasporangiaceae</taxon>
        <taxon>Knoellia</taxon>
    </lineage>
</organism>
<proteinExistence type="predicted"/>
<protein>
    <recommendedName>
        <fullName evidence="1">Zinc finger CGNR domain-containing protein</fullName>
    </recommendedName>
</protein>
<reference evidence="2 3" key="1">
    <citation type="submission" date="2019-07" db="EMBL/GenBank/DDBJ databases">
        <title>Whole genome shotgun sequence of Knoellia locipacati NBRC 109775.</title>
        <authorList>
            <person name="Hosoyama A."/>
            <person name="Uohara A."/>
            <person name="Ohji S."/>
            <person name="Ichikawa N."/>
        </authorList>
    </citation>
    <scope>NUCLEOTIDE SEQUENCE [LARGE SCALE GENOMIC DNA]</scope>
    <source>
        <strain evidence="2 3">NBRC 109775</strain>
    </source>
</reference>
<dbReference type="PANTHER" id="PTHR35525">
    <property type="entry name" value="BLL6575 PROTEIN"/>
    <property type="match status" value="1"/>
</dbReference>
<keyword evidence="3" id="KW-1185">Reference proteome</keyword>
<evidence type="ECO:0000259" key="1">
    <source>
        <dbReference type="Pfam" id="PF11706"/>
    </source>
</evidence>
<dbReference type="PANTHER" id="PTHR35525:SF3">
    <property type="entry name" value="BLL6575 PROTEIN"/>
    <property type="match status" value="1"/>
</dbReference>
<sequence length="190" mass="20244">MDFDSHLVALVDVAARLVNAHTGDWARGVEHTPPTSSEDRIAATATALAREGGRVPRVTRADAELLVSRAHDLRQVFVAAAANDLDTAASLLNPMLLATGARPQLDQREGAWQVHFHGADDSLAVGWAAGCATGLALALGSSWAGRLGTCEAERCDVVYLDTSKNGSRRFCSTSCQNRTKTAAYRARTTR</sequence>
<dbReference type="Proteomes" id="UP000321793">
    <property type="component" value="Unassembled WGS sequence"/>
</dbReference>
<dbReference type="OrthoDB" id="3531194at2"/>
<dbReference type="Gene3D" id="1.10.3300.10">
    <property type="entry name" value="Jann2411-like domain"/>
    <property type="match status" value="1"/>
</dbReference>
<name>A0A512T3K4_9MICO</name>
<dbReference type="Pfam" id="PF11706">
    <property type="entry name" value="zf-CGNR"/>
    <property type="match status" value="1"/>
</dbReference>